<reference evidence="18 19" key="1">
    <citation type="journal article" date="2014" name="Int. J. Syst. Evol. Microbiol.">
        <title>Rhodoluna lacicola gen. nov., sp. nov., a planktonic freshwater bacterium with stream-lined genome.</title>
        <authorList>
            <person name="Hahn M."/>
            <person name="Schmidt J."/>
            <person name="Taipale S.J."/>
            <person name="Doolittle W.F."/>
            <person name="Koll U."/>
        </authorList>
    </citation>
    <scope>NUCLEOTIDE SEQUENCE [LARGE SCALE GENOMIC DNA]</scope>
    <source>
        <strain evidence="18 19">MWH-Ta8</strain>
    </source>
</reference>
<dbReference type="GO" id="GO:0008360">
    <property type="term" value="P:regulation of cell shape"/>
    <property type="evidence" value="ECO:0007669"/>
    <property type="project" value="UniProtKB-KW"/>
</dbReference>
<dbReference type="EC" id="3.6.1.27" evidence="3 17"/>
<keyword evidence="10 17" id="KW-1133">Transmembrane helix</keyword>
<dbReference type="GO" id="GO:0005886">
    <property type="term" value="C:plasma membrane"/>
    <property type="evidence" value="ECO:0007669"/>
    <property type="project" value="UniProtKB-SubCell"/>
</dbReference>
<feature type="transmembrane region" description="Helical" evidence="17">
    <location>
        <begin position="44"/>
        <end position="64"/>
    </location>
</feature>
<keyword evidence="5 17" id="KW-1003">Cell membrane</keyword>
<dbReference type="AlphaFoldDB" id="A0A060JM31"/>
<keyword evidence="12 17" id="KW-0046">Antibiotic resistance</keyword>
<evidence type="ECO:0000256" key="3">
    <source>
        <dbReference type="ARBA" id="ARBA00012374"/>
    </source>
</evidence>
<dbReference type="Proteomes" id="UP000067708">
    <property type="component" value="Chromosome"/>
</dbReference>
<accession>A0A060JM31</accession>
<comment type="subcellular location">
    <subcellularLocation>
        <location evidence="1 17">Cell membrane</location>
        <topology evidence="1 17">Multi-pass membrane protein</topology>
    </subcellularLocation>
</comment>
<keyword evidence="7 17" id="KW-0378">Hydrolase</keyword>
<evidence type="ECO:0000256" key="9">
    <source>
        <dbReference type="ARBA" id="ARBA00022984"/>
    </source>
</evidence>
<organism evidence="18 19">
    <name type="scientific">Rhodoluna lacicola</name>
    <dbReference type="NCBI Taxonomy" id="529884"/>
    <lineage>
        <taxon>Bacteria</taxon>
        <taxon>Bacillati</taxon>
        <taxon>Actinomycetota</taxon>
        <taxon>Actinomycetes</taxon>
        <taxon>Micrococcales</taxon>
        <taxon>Microbacteriaceae</taxon>
        <taxon>Luna cluster</taxon>
        <taxon>Luna-1 subcluster</taxon>
        <taxon>Rhodoluna</taxon>
    </lineage>
</organism>
<keyword evidence="8 17" id="KW-0133">Cell shape</keyword>
<dbReference type="HAMAP" id="MF_01006">
    <property type="entry name" value="Undec_diphosphatase"/>
    <property type="match status" value="1"/>
</dbReference>
<dbReference type="GO" id="GO:0046677">
    <property type="term" value="P:response to antibiotic"/>
    <property type="evidence" value="ECO:0007669"/>
    <property type="project" value="UniProtKB-UniRule"/>
</dbReference>
<dbReference type="HOGENOM" id="CLU_060296_1_0_11"/>
<feature type="transmembrane region" description="Helical" evidence="17">
    <location>
        <begin position="226"/>
        <end position="247"/>
    </location>
</feature>
<dbReference type="GO" id="GO:0050380">
    <property type="term" value="F:undecaprenyl-diphosphatase activity"/>
    <property type="evidence" value="ECO:0007669"/>
    <property type="project" value="UniProtKB-UniRule"/>
</dbReference>
<feature type="transmembrane region" description="Helical" evidence="17">
    <location>
        <begin position="94"/>
        <end position="116"/>
    </location>
</feature>
<feature type="transmembrane region" description="Helical" evidence="17">
    <location>
        <begin position="259"/>
        <end position="278"/>
    </location>
</feature>
<evidence type="ECO:0000256" key="11">
    <source>
        <dbReference type="ARBA" id="ARBA00023136"/>
    </source>
</evidence>
<evidence type="ECO:0000313" key="19">
    <source>
        <dbReference type="Proteomes" id="UP000067708"/>
    </source>
</evidence>
<keyword evidence="19" id="KW-1185">Reference proteome</keyword>
<dbReference type="GO" id="GO:0009252">
    <property type="term" value="P:peptidoglycan biosynthetic process"/>
    <property type="evidence" value="ECO:0007669"/>
    <property type="project" value="UniProtKB-KW"/>
</dbReference>
<evidence type="ECO:0000256" key="7">
    <source>
        <dbReference type="ARBA" id="ARBA00022801"/>
    </source>
</evidence>
<evidence type="ECO:0000256" key="5">
    <source>
        <dbReference type="ARBA" id="ARBA00022475"/>
    </source>
</evidence>
<evidence type="ECO:0000256" key="10">
    <source>
        <dbReference type="ARBA" id="ARBA00022989"/>
    </source>
</evidence>
<dbReference type="GO" id="GO:0071555">
    <property type="term" value="P:cell wall organization"/>
    <property type="evidence" value="ECO:0007669"/>
    <property type="project" value="UniProtKB-KW"/>
</dbReference>
<evidence type="ECO:0000256" key="1">
    <source>
        <dbReference type="ARBA" id="ARBA00004651"/>
    </source>
</evidence>
<sequence>MTPFDAVILGIVQGLTEFLPISSSAHVQIAQQLLGLSAIPKPQLTAFIATIQLGTEAAVLIYFWRDIVRIVKAFFGTLFAKSKQSTDALRDAKLGWLIIIGSIPVVAIGLIFQDAIENQLRSLWVIAFTLIIFGVILGIADRIGKRQRSIEQLTTKHGILFGLGQALAVIPGVSRSGGTISVGLLLGYSRQAAARYSFLLAIPAVIASGFYEFASTYQDLNSSELVATAVATVVSFVVGFSVIVGLLRYLSRGSFMPFVFWRVSVGVILLVLLSTNQLQA</sequence>
<evidence type="ECO:0000256" key="15">
    <source>
        <dbReference type="ARBA" id="ARBA00032932"/>
    </source>
</evidence>
<dbReference type="PANTHER" id="PTHR30622">
    <property type="entry name" value="UNDECAPRENYL-DIPHOSPHATASE"/>
    <property type="match status" value="1"/>
</dbReference>
<comment type="miscellaneous">
    <text evidence="17">Bacitracin is thought to be involved in the inhibition of peptidoglycan synthesis by sequestering undecaprenyl diphosphate, thereby reducing the pool of lipid carrier available.</text>
</comment>
<evidence type="ECO:0000256" key="14">
    <source>
        <dbReference type="ARBA" id="ARBA00032707"/>
    </source>
</evidence>
<keyword evidence="9 17" id="KW-0573">Peptidoglycan synthesis</keyword>
<gene>
    <name evidence="17" type="primary">uppP</name>
    <name evidence="18" type="ORF">Rhola_00008160</name>
</gene>
<feature type="transmembrane region" description="Helical" evidence="17">
    <location>
        <begin position="122"/>
        <end position="140"/>
    </location>
</feature>
<evidence type="ECO:0000256" key="4">
    <source>
        <dbReference type="ARBA" id="ARBA00021581"/>
    </source>
</evidence>
<evidence type="ECO:0000256" key="16">
    <source>
        <dbReference type="ARBA" id="ARBA00047594"/>
    </source>
</evidence>
<evidence type="ECO:0000256" key="2">
    <source>
        <dbReference type="ARBA" id="ARBA00010621"/>
    </source>
</evidence>
<comment type="similarity">
    <text evidence="2 17">Belongs to the UppP family.</text>
</comment>
<evidence type="ECO:0000256" key="13">
    <source>
        <dbReference type="ARBA" id="ARBA00023316"/>
    </source>
</evidence>
<proteinExistence type="inferred from homology"/>
<keyword evidence="6 17" id="KW-0812">Transmembrane</keyword>
<evidence type="ECO:0000256" key="6">
    <source>
        <dbReference type="ARBA" id="ARBA00022692"/>
    </source>
</evidence>
<dbReference type="OrthoDB" id="9808289at2"/>
<keyword evidence="13 17" id="KW-0961">Cell wall biogenesis/degradation</keyword>
<dbReference type="NCBIfam" id="NF001392">
    <property type="entry name" value="PRK00281.2-1"/>
    <property type="match status" value="1"/>
</dbReference>
<evidence type="ECO:0000256" key="8">
    <source>
        <dbReference type="ARBA" id="ARBA00022960"/>
    </source>
</evidence>
<dbReference type="InterPro" id="IPR003824">
    <property type="entry name" value="UppP"/>
</dbReference>
<dbReference type="PATRIC" id="fig|529884.3.peg.778"/>
<dbReference type="KEGG" id="rla:Rhola_00008160"/>
<keyword evidence="11 17" id="KW-0472">Membrane</keyword>
<comment type="function">
    <text evidence="17">Catalyzes the dephosphorylation of undecaprenyl diphosphate (UPP). Confers resistance to bacitracin.</text>
</comment>
<feature type="transmembrane region" description="Helical" evidence="17">
    <location>
        <begin position="196"/>
        <end position="214"/>
    </location>
</feature>
<dbReference type="Pfam" id="PF02673">
    <property type="entry name" value="BacA"/>
    <property type="match status" value="1"/>
</dbReference>
<dbReference type="RefSeq" id="WP_038502510.1">
    <property type="nucleotide sequence ID" value="NZ_AP026911.1"/>
</dbReference>
<name>A0A060JM31_9MICO</name>
<dbReference type="PANTHER" id="PTHR30622:SF4">
    <property type="entry name" value="UNDECAPRENYL-DIPHOSPHATASE"/>
    <property type="match status" value="1"/>
</dbReference>
<comment type="catalytic activity">
    <reaction evidence="16 17">
        <text>di-trans,octa-cis-undecaprenyl diphosphate + H2O = di-trans,octa-cis-undecaprenyl phosphate + phosphate + H(+)</text>
        <dbReference type="Rhea" id="RHEA:28094"/>
        <dbReference type="ChEBI" id="CHEBI:15377"/>
        <dbReference type="ChEBI" id="CHEBI:15378"/>
        <dbReference type="ChEBI" id="CHEBI:43474"/>
        <dbReference type="ChEBI" id="CHEBI:58405"/>
        <dbReference type="ChEBI" id="CHEBI:60392"/>
        <dbReference type="EC" id="3.6.1.27"/>
    </reaction>
</comment>
<dbReference type="EMBL" id="CP007490">
    <property type="protein sequence ID" value="AIC47618.1"/>
    <property type="molecule type" value="Genomic_DNA"/>
</dbReference>
<dbReference type="NCBIfam" id="TIGR00753">
    <property type="entry name" value="undec_PP_bacA"/>
    <property type="match status" value="1"/>
</dbReference>
<dbReference type="eggNOG" id="COG1968">
    <property type="taxonomic scope" value="Bacteria"/>
</dbReference>
<evidence type="ECO:0000313" key="18">
    <source>
        <dbReference type="EMBL" id="AIC47618.1"/>
    </source>
</evidence>
<evidence type="ECO:0000256" key="17">
    <source>
        <dbReference type="HAMAP-Rule" id="MF_01006"/>
    </source>
</evidence>
<dbReference type="STRING" id="529884.Rhola_00008160"/>
<protein>
    <recommendedName>
        <fullName evidence="4 17">Undecaprenyl-diphosphatase</fullName>
        <ecNumber evidence="3 17">3.6.1.27</ecNumber>
    </recommendedName>
    <alternativeName>
        <fullName evidence="15 17">Bacitracin resistance protein</fullName>
    </alternativeName>
    <alternativeName>
        <fullName evidence="14 17">Undecaprenyl pyrophosphate phosphatase</fullName>
    </alternativeName>
</protein>
<evidence type="ECO:0000256" key="12">
    <source>
        <dbReference type="ARBA" id="ARBA00023251"/>
    </source>
</evidence>